<gene>
    <name evidence="2" type="ORF">D5F01_LYC12598</name>
</gene>
<dbReference type="EMBL" id="REGW02000012">
    <property type="protein sequence ID" value="KAE8288722.1"/>
    <property type="molecule type" value="Genomic_DNA"/>
</dbReference>
<evidence type="ECO:0000313" key="3">
    <source>
        <dbReference type="Proteomes" id="UP000424527"/>
    </source>
</evidence>
<organism evidence="2 3">
    <name type="scientific">Larimichthys crocea</name>
    <name type="common">Large yellow croaker</name>
    <name type="synonym">Pseudosciaena crocea</name>
    <dbReference type="NCBI Taxonomy" id="215358"/>
    <lineage>
        <taxon>Eukaryota</taxon>
        <taxon>Metazoa</taxon>
        <taxon>Chordata</taxon>
        <taxon>Craniata</taxon>
        <taxon>Vertebrata</taxon>
        <taxon>Euteleostomi</taxon>
        <taxon>Actinopterygii</taxon>
        <taxon>Neopterygii</taxon>
        <taxon>Teleostei</taxon>
        <taxon>Neoteleostei</taxon>
        <taxon>Acanthomorphata</taxon>
        <taxon>Eupercaria</taxon>
        <taxon>Sciaenidae</taxon>
        <taxon>Larimichthys</taxon>
    </lineage>
</organism>
<feature type="compositionally biased region" description="Low complexity" evidence="1">
    <location>
        <begin position="19"/>
        <end position="33"/>
    </location>
</feature>
<evidence type="ECO:0000256" key="1">
    <source>
        <dbReference type="SAM" id="MobiDB-lite"/>
    </source>
</evidence>
<sequence length="178" mass="19247">MWMNHTSLSHLKRLMVEASQSQSRSRSQEPEPQVVHQRRSQVISDSYNPTESRSKGTQFLKSPKGTYKGGGGNNGGSGGGKSTKCHGYHPPLQTMLHSGSAAGHGGQDVYHLPHQTQSSSHHQHPLQYSHSKRLRAKAREAMSPSKTPVVPSVPPPAATPCALCTAKPGERAGIRSTW</sequence>
<proteinExistence type="predicted"/>
<accession>A0A6G0IBV7</accession>
<evidence type="ECO:0000313" key="2">
    <source>
        <dbReference type="EMBL" id="KAE8288722.1"/>
    </source>
</evidence>
<feature type="compositionally biased region" description="Gly residues" evidence="1">
    <location>
        <begin position="67"/>
        <end position="81"/>
    </location>
</feature>
<dbReference type="Proteomes" id="UP000424527">
    <property type="component" value="Unassembled WGS sequence"/>
</dbReference>
<feature type="region of interest" description="Disordered" evidence="1">
    <location>
        <begin position="16"/>
        <end position="88"/>
    </location>
</feature>
<dbReference type="AlphaFoldDB" id="A0A6G0IBV7"/>
<protein>
    <submittedName>
        <fullName evidence="2">Uncharacterized protein</fullName>
    </submittedName>
</protein>
<comment type="caution">
    <text evidence="2">The sequence shown here is derived from an EMBL/GenBank/DDBJ whole genome shotgun (WGS) entry which is preliminary data.</text>
</comment>
<name>A0A6G0IBV7_LARCR</name>
<reference evidence="2 3" key="1">
    <citation type="submission" date="2019-07" db="EMBL/GenBank/DDBJ databases">
        <title>Chromosome genome assembly for large yellow croaker.</title>
        <authorList>
            <person name="Xiao S."/>
        </authorList>
    </citation>
    <scope>NUCLEOTIDE SEQUENCE [LARGE SCALE GENOMIC DNA]</scope>
    <source>
        <strain evidence="2">JMULYC20181020</strain>
        <tissue evidence="2">Muscle</tissue>
    </source>
</reference>
<keyword evidence="3" id="KW-1185">Reference proteome</keyword>
<feature type="compositionally biased region" description="Polar residues" evidence="1">
    <location>
        <begin position="40"/>
        <end position="60"/>
    </location>
</feature>